<evidence type="ECO:0000256" key="3">
    <source>
        <dbReference type="ARBA" id="ARBA00022723"/>
    </source>
</evidence>
<comment type="similarity">
    <text evidence="1">Belongs to the beta-class carbonic anhydrase family.</text>
</comment>
<dbReference type="SMART" id="SM00947">
    <property type="entry name" value="Pro_CA"/>
    <property type="match status" value="1"/>
</dbReference>
<dbReference type="AlphaFoldDB" id="A0A402BE92"/>
<dbReference type="InterPro" id="IPR036874">
    <property type="entry name" value="Carbonic_anhydrase_sf"/>
</dbReference>
<dbReference type="Gene3D" id="3.40.1050.10">
    <property type="entry name" value="Carbonic anhydrase"/>
    <property type="match status" value="1"/>
</dbReference>
<evidence type="ECO:0000313" key="7">
    <source>
        <dbReference type="EMBL" id="GCE29612.1"/>
    </source>
</evidence>
<keyword evidence="3 6" id="KW-0479">Metal-binding</keyword>
<dbReference type="SUPFAM" id="SSF53056">
    <property type="entry name" value="beta-carbonic anhydrase, cab"/>
    <property type="match status" value="1"/>
</dbReference>
<dbReference type="OrthoDB" id="9797527at2"/>
<feature type="binding site" evidence="6">
    <location>
        <position position="95"/>
    </location>
    <ligand>
        <name>Zn(2+)</name>
        <dbReference type="ChEBI" id="CHEBI:29105"/>
    </ligand>
</feature>
<feature type="binding site" evidence="6">
    <location>
        <position position="36"/>
    </location>
    <ligand>
        <name>Zn(2+)</name>
        <dbReference type="ChEBI" id="CHEBI:29105"/>
    </ligand>
</feature>
<keyword evidence="4 6" id="KW-0862">Zinc</keyword>
<gene>
    <name evidence="7" type="primary">cynT</name>
    <name evidence="7" type="ORF">KDA_50960</name>
</gene>
<name>A0A402BE92_9CHLR</name>
<feature type="binding site" evidence="6">
    <location>
        <position position="92"/>
    </location>
    <ligand>
        <name>Zn(2+)</name>
        <dbReference type="ChEBI" id="CHEBI:29105"/>
    </ligand>
</feature>
<sequence length="169" mass="18033">MNTLEMLEKRNQEFAVHQFTAGLPPVGTLKTMIISCVDARVDPAHILGLEPGDAMVIRSIGGRVTPATLQTISMLLSIGANPGNMTLIVLHHTQCGITRMVGKPDTLADYFQIDTAELATKAILDPRAAVAVDVAVLKTNPLTSEWDISGLVYDVNTGLVETVVAPDSL</sequence>
<reference evidence="8" key="1">
    <citation type="submission" date="2018-12" db="EMBL/GenBank/DDBJ databases">
        <title>Tengunoibacter tsumagoiensis gen. nov., sp. nov., Dictyobacter kobayashii sp. nov., D. alpinus sp. nov., and D. joshuensis sp. nov. and description of Dictyobacteraceae fam. nov. within the order Ktedonobacterales isolated from Tengu-no-mugimeshi.</title>
        <authorList>
            <person name="Wang C.M."/>
            <person name="Zheng Y."/>
            <person name="Sakai Y."/>
            <person name="Toyoda A."/>
            <person name="Minakuchi Y."/>
            <person name="Abe K."/>
            <person name="Yokota A."/>
            <person name="Yabe S."/>
        </authorList>
    </citation>
    <scope>NUCLEOTIDE SEQUENCE [LARGE SCALE GENOMIC DNA]</scope>
    <source>
        <strain evidence="8">Uno16</strain>
    </source>
</reference>
<dbReference type="PANTHER" id="PTHR43175">
    <property type="entry name" value="CARBONIC ANHYDRASE"/>
    <property type="match status" value="1"/>
</dbReference>
<proteinExistence type="inferred from homology"/>
<dbReference type="GO" id="GO:0004089">
    <property type="term" value="F:carbonate dehydratase activity"/>
    <property type="evidence" value="ECO:0007669"/>
    <property type="project" value="UniProtKB-EC"/>
</dbReference>
<evidence type="ECO:0000256" key="2">
    <source>
        <dbReference type="ARBA" id="ARBA00012925"/>
    </source>
</evidence>
<evidence type="ECO:0000256" key="5">
    <source>
        <dbReference type="ARBA" id="ARBA00048348"/>
    </source>
</evidence>
<dbReference type="RefSeq" id="WP_126629844.1">
    <property type="nucleotide sequence ID" value="NZ_BIFT01000002.1"/>
</dbReference>
<protein>
    <recommendedName>
        <fullName evidence="2">carbonic anhydrase</fullName>
        <ecNumber evidence="2">4.2.1.1</ecNumber>
    </recommendedName>
</protein>
<comment type="catalytic activity">
    <reaction evidence="5">
        <text>hydrogencarbonate + H(+) = CO2 + H2O</text>
        <dbReference type="Rhea" id="RHEA:10748"/>
        <dbReference type="ChEBI" id="CHEBI:15377"/>
        <dbReference type="ChEBI" id="CHEBI:15378"/>
        <dbReference type="ChEBI" id="CHEBI:16526"/>
        <dbReference type="ChEBI" id="CHEBI:17544"/>
        <dbReference type="EC" id="4.2.1.1"/>
    </reaction>
</comment>
<dbReference type="EC" id="4.2.1.1" evidence="2"/>
<keyword evidence="8" id="KW-1185">Reference proteome</keyword>
<accession>A0A402BE92</accession>
<comment type="caution">
    <text evidence="7">The sequence shown here is derived from an EMBL/GenBank/DDBJ whole genome shotgun (WGS) entry which is preliminary data.</text>
</comment>
<dbReference type="Proteomes" id="UP000287171">
    <property type="component" value="Unassembled WGS sequence"/>
</dbReference>
<evidence type="ECO:0000256" key="6">
    <source>
        <dbReference type="PIRSR" id="PIRSR601765-1"/>
    </source>
</evidence>
<dbReference type="EMBL" id="BIFT01000002">
    <property type="protein sequence ID" value="GCE29612.1"/>
    <property type="molecule type" value="Genomic_DNA"/>
</dbReference>
<dbReference type="GO" id="GO:0008270">
    <property type="term" value="F:zinc ion binding"/>
    <property type="evidence" value="ECO:0007669"/>
    <property type="project" value="InterPro"/>
</dbReference>
<evidence type="ECO:0000256" key="4">
    <source>
        <dbReference type="ARBA" id="ARBA00022833"/>
    </source>
</evidence>
<dbReference type="InterPro" id="IPR001765">
    <property type="entry name" value="Carbonic_anhydrase"/>
</dbReference>
<evidence type="ECO:0000256" key="1">
    <source>
        <dbReference type="ARBA" id="ARBA00006217"/>
    </source>
</evidence>
<organism evidence="7 8">
    <name type="scientific">Dictyobacter alpinus</name>
    <dbReference type="NCBI Taxonomy" id="2014873"/>
    <lineage>
        <taxon>Bacteria</taxon>
        <taxon>Bacillati</taxon>
        <taxon>Chloroflexota</taxon>
        <taxon>Ktedonobacteria</taxon>
        <taxon>Ktedonobacterales</taxon>
        <taxon>Dictyobacteraceae</taxon>
        <taxon>Dictyobacter</taxon>
    </lineage>
</organism>
<dbReference type="Pfam" id="PF00484">
    <property type="entry name" value="Pro_CA"/>
    <property type="match status" value="1"/>
</dbReference>
<evidence type="ECO:0000313" key="8">
    <source>
        <dbReference type="Proteomes" id="UP000287171"/>
    </source>
</evidence>
<feature type="binding site" evidence="6">
    <location>
        <position position="38"/>
    </location>
    <ligand>
        <name>Zn(2+)</name>
        <dbReference type="ChEBI" id="CHEBI:29105"/>
    </ligand>
</feature>
<dbReference type="PANTHER" id="PTHR43175:SF3">
    <property type="entry name" value="CARBON DISULFIDE HYDROLASE"/>
    <property type="match status" value="1"/>
</dbReference>
<comment type="cofactor">
    <cofactor evidence="6">
        <name>Zn(2+)</name>
        <dbReference type="ChEBI" id="CHEBI:29105"/>
    </cofactor>
    <text evidence="6">Binds 1 zinc ion per subunit.</text>
</comment>